<dbReference type="InterPro" id="IPR029069">
    <property type="entry name" value="HotDog_dom_sf"/>
</dbReference>
<proteinExistence type="predicted"/>
<protein>
    <recommendedName>
        <fullName evidence="5">3-hydroxyacyl-[acyl-carrier-protein] dehydratase FabZ</fullName>
    </recommendedName>
</protein>
<dbReference type="AlphaFoldDB" id="A0A381Q6X6"/>
<evidence type="ECO:0000256" key="1">
    <source>
        <dbReference type="ARBA" id="ARBA00004496"/>
    </source>
</evidence>
<evidence type="ECO:0000313" key="4">
    <source>
        <dbReference type="EMBL" id="SUZ75095.1"/>
    </source>
</evidence>
<evidence type="ECO:0000256" key="2">
    <source>
        <dbReference type="ARBA" id="ARBA00022490"/>
    </source>
</evidence>
<dbReference type="InterPro" id="IPR013114">
    <property type="entry name" value="FabA_FabZ"/>
</dbReference>
<accession>A0A381Q6X6</accession>
<dbReference type="Pfam" id="PF07977">
    <property type="entry name" value="FabA"/>
    <property type="match status" value="1"/>
</dbReference>
<name>A0A381Q6X6_9ZZZZ</name>
<dbReference type="GO" id="GO:0005737">
    <property type="term" value="C:cytoplasm"/>
    <property type="evidence" value="ECO:0007669"/>
    <property type="project" value="UniProtKB-SubCell"/>
</dbReference>
<dbReference type="CDD" id="cd01288">
    <property type="entry name" value="FabZ"/>
    <property type="match status" value="1"/>
</dbReference>
<dbReference type="NCBIfam" id="NF000582">
    <property type="entry name" value="PRK00006.1"/>
    <property type="match status" value="1"/>
</dbReference>
<evidence type="ECO:0008006" key="5">
    <source>
        <dbReference type="Google" id="ProtNLM"/>
    </source>
</evidence>
<keyword evidence="2" id="KW-0963">Cytoplasm</keyword>
<organism evidence="4">
    <name type="scientific">marine metagenome</name>
    <dbReference type="NCBI Taxonomy" id="408172"/>
    <lineage>
        <taxon>unclassified sequences</taxon>
        <taxon>metagenomes</taxon>
        <taxon>ecological metagenomes</taxon>
    </lineage>
</organism>
<dbReference type="SUPFAM" id="SSF54637">
    <property type="entry name" value="Thioesterase/thiol ester dehydrase-isomerase"/>
    <property type="match status" value="1"/>
</dbReference>
<comment type="subcellular location">
    <subcellularLocation>
        <location evidence="1">Cytoplasm</location>
    </subcellularLocation>
</comment>
<keyword evidence="3" id="KW-0456">Lyase</keyword>
<reference evidence="4" key="1">
    <citation type="submission" date="2018-05" db="EMBL/GenBank/DDBJ databases">
        <authorList>
            <person name="Lanie J.A."/>
            <person name="Ng W.-L."/>
            <person name="Kazmierczak K.M."/>
            <person name="Andrzejewski T.M."/>
            <person name="Davidsen T.M."/>
            <person name="Wayne K.J."/>
            <person name="Tettelin H."/>
            <person name="Glass J.I."/>
            <person name="Rusch D."/>
            <person name="Podicherti R."/>
            <person name="Tsui H.-C.T."/>
            <person name="Winkler M.E."/>
        </authorList>
    </citation>
    <scope>NUCLEOTIDE SEQUENCE</scope>
</reference>
<dbReference type="EMBL" id="UINC01001233">
    <property type="protein sequence ID" value="SUZ75095.1"/>
    <property type="molecule type" value="Genomic_DNA"/>
</dbReference>
<gene>
    <name evidence="4" type="ORF">METZ01_LOCUS27949</name>
</gene>
<dbReference type="GO" id="GO:0016829">
    <property type="term" value="F:lyase activity"/>
    <property type="evidence" value="ECO:0007669"/>
    <property type="project" value="UniProtKB-KW"/>
</dbReference>
<dbReference type="PANTHER" id="PTHR30272">
    <property type="entry name" value="3-HYDROXYACYL-[ACYL-CARRIER-PROTEIN] DEHYDRATASE"/>
    <property type="match status" value="1"/>
</dbReference>
<evidence type="ECO:0000256" key="3">
    <source>
        <dbReference type="ARBA" id="ARBA00023239"/>
    </source>
</evidence>
<dbReference type="Gene3D" id="3.10.129.10">
    <property type="entry name" value="Hotdog Thioesterase"/>
    <property type="match status" value="1"/>
</dbReference>
<dbReference type="FunFam" id="3.10.129.10:FF:000001">
    <property type="entry name" value="3-hydroxyacyl-[acyl-carrier-protein] dehydratase FabZ"/>
    <property type="match status" value="1"/>
</dbReference>
<dbReference type="PANTHER" id="PTHR30272:SF1">
    <property type="entry name" value="3-HYDROXYACYL-[ACYL-CARRIER-PROTEIN] DEHYDRATASE"/>
    <property type="match status" value="1"/>
</dbReference>
<sequence>MEPLRLPLDCTAIESILPHRYPFLLVDRITEFEADKRIVGIKNVSLNERYLSKRPGEQAVVPPTILTEAVAQVGAILILAKPENRAKLIYIVGIERVRYRHPAHPGDTINIEVNVKRLRSRMGQLHGVAMANGKAILEGRMTFALGPKT</sequence>